<comment type="caution">
    <text evidence="1">The sequence shown here is derived from an EMBL/GenBank/DDBJ whole genome shotgun (WGS) entry which is preliminary data.</text>
</comment>
<evidence type="ECO:0000313" key="2">
    <source>
        <dbReference type="Proteomes" id="UP001153332"/>
    </source>
</evidence>
<evidence type="ECO:0000313" key="1">
    <source>
        <dbReference type="EMBL" id="KAJ8128435.1"/>
    </source>
</evidence>
<dbReference type="Proteomes" id="UP001153332">
    <property type="component" value="Unassembled WGS sequence"/>
</dbReference>
<name>A0ACC2JLN8_9PEZI</name>
<keyword evidence="2" id="KW-1185">Reference proteome</keyword>
<protein>
    <submittedName>
        <fullName evidence="1">Uncharacterized protein</fullName>
    </submittedName>
</protein>
<gene>
    <name evidence="1" type="ORF">O1611_g5198</name>
</gene>
<organism evidence="1 2">
    <name type="scientific">Lasiodiplodia mahajangana</name>
    <dbReference type="NCBI Taxonomy" id="1108764"/>
    <lineage>
        <taxon>Eukaryota</taxon>
        <taxon>Fungi</taxon>
        <taxon>Dikarya</taxon>
        <taxon>Ascomycota</taxon>
        <taxon>Pezizomycotina</taxon>
        <taxon>Dothideomycetes</taxon>
        <taxon>Dothideomycetes incertae sedis</taxon>
        <taxon>Botryosphaeriales</taxon>
        <taxon>Botryosphaeriaceae</taxon>
        <taxon>Lasiodiplodia</taxon>
    </lineage>
</organism>
<proteinExistence type="predicted"/>
<accession>A0ACC2JLN8</accession>
<dbReference type="EMBL" id="JAPUUL010001069">
    <property type="protein sequence ID" value="KAJ8128435.1"/>
    <property type="molecule type" value="Genomic_DNA"/>
</dbReference>
<sequence length="999" mass="112218">MLSRSPIVLILSLQLAVIYGYLYILFTTFVFVFEGQYHFQAGPAGLAYLGLGIGFLISLIVNGLTSDYIAKKEAKNGELKPESRLAPMIFGVLLIPAGLIWYGWTAQYKVHWIVPIIGTSLIGMGVNSVWIPIQSYLIDAFGIYSASALAANTVVRSVFGVVLPLAGQPLYDKLGLGWGNTLLAFIALATAPLTWLIMKLAASRLGRVRLMAAPLGSPLSLTSEQAETLFSSSSICQEGTIKSKNALSLVNIHGEAYSKYHPESVDALETLLKDSGAVPMLQLVLVPIDNNGQRVPINNHVFRRLVTEHLGIDPCVLHFIARKYDGFHRIDGTTSTSYVMATSTYMLIWKYDRQRGSTTGLFFERRVRGFCKSIPDLLKRFSSYSRSPGLLAFLACLATCEFLDVEIGNREVHHIQYLEEVTAFGPDRLDVPEHRHETEKIMYWLRLTADVHINLANKLRITSMISVIMENILGEYDQNSPLAGKGNDLRPAVLVLASRVRAFDSYAIYLKERANQLSSVIFTLLTHEDAAVSTDMAKSSHELARHSTYIAECAKRDSSGMKAITIITMAFLPATFFATLFAVPSLDWNGTTIITGNFWVYWAFTLPTTALVFLLWISLTYNKAELGLLNMQTQKPVRESILEIDDDSWIIGDRLLLSRQSVVPSSTHFWSDGRGAFFVVCEGTPPLPQTRPLSPASQIQLVHDAGDRNAAWRIGEAFLKVQDLDPSTVNRTREHITLNYLHDPANNATPTFPTPGVLFHKEYDNRYYLFTSRVPGDTLEKAWPNMSEANKQACVRQVVNICKELAQIKNDKICGVDGRDLSEAWIIPPQAPERYSHEDLLPYCKEVGMDSGDFVLHHCDMGPTNVIVDQTDDCRVGIIDWEVTGYVPKEWIRTKFCVCWAMDFDYPGEDIQKSKDWRQRVQLLLGQEGFAEVGAAWKNRFSERHPSTIRYECGGPSREKVQERRDKVEDEKVGNRSIYRKSRVASNRVNWLKKRHDTM</sequence>
<reference evidence="1" key="1">
    <citation type="submission" date="2022-12" db="EMBL/GenBank/DDBJ databases">
        <title>Genome Sequence of Lasiodiplodia mahajangana.</title>
        <authorList>
            <person name="Buettner E."/>
        </authorList>
    </citation>
    <scope>NUCLEOTIDE SEQUENCE</scope>
    <source>
        <strain evidence="1">VT137</strain>
    </source>
</reference>